<evidence type="ECO:0000313" key="18">
    <source>
        <dbReference type="EMBL" id="PCS06113.1"/>
    </source>
</evidence>
<comment type="function">
    <text evidence="11">Efflux transporter for a variety of amphiphilic cationic compounds, including antibiotics.</text>
</comment>
<protein>
    <recommendedName>
        <fullName evidence="13">Multidrug resistance ABC transporter ATP-binding and permease protein</fullName>
        <ecNumber evidence="2">7.6.2.2</ecNumber>
    </recommendedName>
</protein>
<dbReference type="GO" id="GO:0005524">
    <property type="term" value="F:ATP binding"/>
    <property type="evidence" value="ECO:0007669"/>
    <property type="project" value="UniProtKB-KW"/>
</dbReference>
<dbReference type="Pfam" id="PF00005">
    <property type="entry name" value="ABC_tran"/>
    <property type="match status" value="1"/>
</dbReference>
<dbReference type="PROSITE" id="PS50893">
    <property type="entry name" value="ABC_TRANSPORTER_2"/>
    <property type="match status" value="1"/>
</dbReference>
<evidence type="ECO:0000259" key="15">
    <source>
        <dbReference type="PROSITE" id="PS50893"/>
    </source>
</evidence>
<feature type="transmembrane region" description="Helical" evidence="14">
    <location>
        <begin position="265"/>
        <end position="284"/>
    </location>
</feature>
<evidence type="ECO:0000256" key="2">
    <source>
        <dbReference type="ARBA" id="ARBA00012191"/>
    </source>
</evidence>
<evidence type="ECO:0000259" key="16">
    <source>
        <dbReference type="PROSITE" id="PS50929"/>
    </source>
</evidence>
<organism evidence="18 19">
    <name type="scientific">Pseudolactococcus plantarum</name>
    <dbReference type="NCBI Taxonomy" id="1365"/>
    <lineage>
        <taxon>Bacteria</taxon>
        <taxon>Bacillati</taxon>
        <taxon>Bacillota</taxon>
        <taxon>Bacilli</taxon>
        <taxon>Lactobacillales</taxon>
        <taxon>Streptococcaceae</taxon>
        <taxon>Pseudolactococcus</taxon>
    </lineage>
</organism>
<dbReference type="Pfam" id="PF00664">
    <property type="entry name" value="ABC_membrane"/>
    <property type="match status" value="1"/>
</dbReference>
<dbReference type="Gene3D" id="3.40.50.300">
    <property type="entry name" value="P-loop containing nucleotide triphosphate hydrolases"/>
    <property type="match status" value="1"/>
</dbReference>
<keyword evidence="5" id="KW-0788">Thiol protease</keyword>
<keyword evidence="5" id="KW-0378">Hydrolase</keyword>
<evidence type="ECO:0000256" key="8">
    <source>
        <dbReference type="ARBA" id="ARBA00023136"/>
    </source>
</evidence>
<evidence type="ECO:0000256" key="5">
    <source>
        <dbReference type="ARBA" id="ARBA00022807"/>
    </source>
</evidence>
<dbReference type="GO" id="GO:0030256">
    <property type="term" value="C:type I protein secretion system complex"/>
    <property type="evidence" value="ECO:0007669"/>
    <property type="project" value="InterPro"/>
</dbReference>
<gene>
    <name evidence="18" type="ORF">RU87_GL000309</name>
</gene>
<dbReference type="InterPro" id="IPR011527">
    <property type="entry name" value="ABC1_TM_dom"/>
</dbReference>
<comment type="subcellular location">
    <subcellularLocation>
        <location evidence="1">Cell membrane</location>
        <topology evidence="1">Multi-pass membrane protein</topology>
    </subcellularLocation>
</comment>
<dbReference type="PROSITE" id="PS50990">
    <property type="entry name" value="PEPTIDASE_C39"/>
    <property type="match status" value="1"/>
</dbReference>
<evidence type="ECO:0000256" key="10">
    <source>
        <dbReference type="ARBA" id="ARBA00034018"/>
    </source>
</evidence>
<dbReference type="InterPro" id="IPR017871">
    <property type="entry name" value="ABC_transporter-like_CS"/>
</dbReference>
<feature type="domain" description="ABC transmembrane type-1" evidence="16">
    <location>
        <begin position="150"/>
        <end position="429"/>
    </location>
</feature>
<evidence type="ECO:0000256" key="13">
    <source>
        <dbReference type="ARBA" id="ARBA00072598"/>
    </source>
</evidence>
<evidence type="ECO:0000256" key="4">
    <source>
        <dbReference type="ARBA" id="ARBA00022741"/>
    </source>
</evidence>
<evidence type="ECO:0000256" key="7">
    <source>
        <dbReference type="ARBA" id="ARBA00022989"/>
    </source>
</evidence>
<dbReference type="STRING" id="1348632.GCA_001591745_01372"/>
<evidence type="ECO:0000256" key="1">
    <source>
        <dbReference type="ARBA" id="ARBA00004651"/>
    </source>
</evidence>
<evidence type="ECO:0000256" key="6">
    <source>
        <dbReference type="ARBA" id="ARBA00022840"/>
    </source>
</evidence>
<feature type="domain" description="Peptidase C39" evidence="17">
    <location>
        <begin position="2"/>
        <end position="119"/>
    </location>
</feature>
<keyword evidence="7 14" id="KW-1133">Transmembrane helix</keyword>
<dbReference type="GO" id="GO:0030253">
    <property type="term" value="P:protein secretion by the type I secretion system"/>
    <property type="evidence" value="ECO:0007669"/>
    <property type="project" value="InterPro"/>
</dbReference>
<dbReference type="InterPro" id="IPR003439">
    <property type="entry name" value="ABC_transporter-like_ATP-bd"/>
</dbReference>
<dbReference type="GO" id="GO:0016887">
    <property type="term" value="F:ATP hydrolysis activity"/>
    <property type="evidence" value="ECO:0007669"/>
    <property type="project" value="InterPro"/>
</dbReference>
<dbReference type="SMART" id="SM00382">
    <property type="entry name" value="AAA"/>
    <property type="match status" value="1"/>
</dbReference>
<evidence type="ECO:0000256" key="9">
    <source>
        <dbReference type="ARBA" id="ARBA00023251"/>
    </source>
</evidence>
<keyword evidence="8 14" id="KW-0472">Membrane</keyword>
<evidence type="ECO:0000256" key="14">
    <source>
        <dbReference type="SAM" id="Phobius"/>
    </source>
</evidence>
<dbReference type="InterPro" id="IPR027417">
    <property type="entry name" value="P-loop_NTPase"/>
</dbReference>
<feature type="transmembrane region" description="Helical" evidence="14">
    <location>
        <begin position="180"/>
        <end position="201"/>
    </location>
</feature>
<dbReference type="AlphaFoldDB" id="A0A2A5RY20"/>
<keyword evidence="5" id="KW-0645">Protease</keyword>
<dbReference type="Pfam" id="PF03412">
    <property type="entry name" value="Peptidase_C39"/>
    <property type="match status" value="1"/>
</dbReference>
<dbReference type="Proteomes" id="UP000242246">
    <property type="component" value="Unassembled WGS sequence"/>
</dbReference>
<dbReference type="PANTHER" id="PTHR24221:SF647">
    <property type="entry name" value="BLL6336 PROTEIN"/>
    <property type="match status" value="1"/>
</dbReference>
<dbReference type="EMBL" id="JXJX01000010">
    <property type="protein sequence ID" value="PCS06113.1"/>
    <property type="molecule type" value="Genomic_DNA"/>
</dbReference>
<dbReference type="EC" id="7.6.2.2" evidence="2"/>
<sequence length="707" mass="79084">MKKDWLLSLLVVSELHGVPMDPLQLFHKLNMTETDDVSPDQMLKIAKFIGYRAKARQFKITLSNRYPIPCLLVDVKGSYYVLLQASETQVLVYFPKEERPKALSFAELDALSVETVILLKHQVIKRNHQKFGLKWFLPVLSKFKYLLIEVMLASFFIQLFGISVPIFIQVVIDKVLSHNSLATLTVLGTGLLISFILEMILSVAKNHVFANTTNKIDMLLSVKLYEHLLRLPLRYFENRRVGDTVARIRELETIRNFLTGTPLNAILDCFFLVLYIIILCFYSLSLTWIVLLTIPLFIGLSILTTPLFKQRLEERFATGARAQSFLVESVSGVHTIKSLALEPKMREQWGELEAGYTKASFKGAILSGDISAIGQFIQKVSDLLILWLGAKAVLDGKLTVGQLIAFRMLASKVSGPILRIVQIWQDVQQTSVSIDRIGDIFNSKIESSSENKTRMQALKGDIKFQQVSFRYDSHRSPAIKEMSFEIPAGKTVGIVGRSGSGKSTLTKLIQRLYVPESGDIYIDGVNISVTDTVWLRSQIGVVLQENFLFNRTIRENIAINYPSASIEAVIDAAKAAGAHEFIASFPNGYDTEVGEQGVGLSGGQKQRVAIARALMTNPKILIFDEATSALDVESEQVIQKNLKKIAENRTVLIIAHRLTTIKDADMIFALEDGELKEVGSIDELLAQPTGIFKSLYDQQENMLKGTS</sequence>
<dbReference type="CDD" id="cd18588">
    <property type="entry name" value="ABC_6TM_CyaB_HlyB_like"/>
    <property type="match status" value="1"/>
</dbReference>
<dbReference type="PROSITE" id="PS00211">
    <property type="entry name" value="ABC_TRANSPORTER_1"/>
    <property type="match status" value="1"/>
</dbReference>
<keyword evidence="3 14" id="KW-0812">Transmembrane</keyword>
<evidence type="ECO:0000259" key="17">
    <source>
        <dbReference type="PROSITE" id="PS50990"/>
    </source>
</evidence>
<dbReference type="GO" id="GO:0034040">
    <property type="term" value="F:ATPase-coupled lipid transmembrane transporter activity"/>
    <property type="evidence" value="ECO:0007669"/>
    <property type="project" value="TreeGrafter"/>
</dbReference>
<dbReference type="InterPro" id="IPR005074">
    <property type="entry name" value="Peptidase_C39"/>
</dbReference>
<dbReference type="SUPFAM" id="SSF90123">
    <property type="entry name" value="ABC transporter transmembrane region"/>
    <property type="match status" value="1"/>
</dbReference>
<keyword evidence="9" id="KW-0046">Antibiotic resistance</keyword>
<dbReference type="PANTHER" id="PTHR24221">
    <property type="entry name" value="ATP-BINDING CASSETTE SUB-FAMILY B"/>
    <property type="match status" value="1"/>
</dbReference>
<feature type="domain" description="ABC transporter" evidence="15">
    <location>
        <begin position="462"/>
        <end position="697"/>
    </location>
</feature>
<comment type="similarity">
    <text evidence="12">Belongs to the ABC transporter superfamily. Multidrug exporter LmrA (TC 3.A.1.117.1) family.</text>
</comment>
<dbReference type="InterPro" id="IPR036640">
    <property type="entry name" value="ABC1_TM_sf"/>
</dbReference>
<proteinExistence type="inferred from homology"/>
<evidence type="ECO:0000313" key="19">
    <source>
        <dbReference type="Proteomes" id="UP000242246"/>
    </source>
</evidence>
<dbReference type="Gene3D" id="3.90.70.10">
    <property type="entry name" value="Cysteine proteinases"/>
    <property type="match status" value="1"/>
</dbReference>
<dbReference type="RefSeq" id="WP_197456626.1">
    <property type="nucleotide sequence ID" value="NZ_JXJX01000010.1"/>
</dbReference>
<dbReference type="FunFam" id="3.40.50.300:FF:000218">
    <property type="entry name" value="Multidrug ABC transporter ATP-binding protein"/>
    <property type="match status" value="1"/>
</dbReference>
<dbReference type="GO" id="GO:0008559">
    <property type="term" value="F:ABC-type xenobiotic transporter activity"/>
    <property type="evidence" value="ECO:0007669"/>
    <property type="project" value="UniProtKB-EC"/>
</dbReference>
<feature type="transmembrane region" description="Helical" evidence="14">
    <location>
        <begin position="145"/>
        <end position="168"/>
    </location>
</feature>
<reference evidence="18 19" key="1">
    <citation type="submission" date="2014-12" db="EMBL/GenBank/DDBJ databases">
        <title>Draft genome sequences of 10 type strains of Lactococcus.</title>
        <authorList>
            <person name="Sun Z."/>
            <person name="Zhong Z."/>
            <person name="Liu W."/>
            <person name="Zhang W."/>
            <person name="Zhang H."/>
        </authorList>
    </citation>
    <scope>NUCLEOTIDE SEQUENCE [LARGE SCALE GENOMIC DNA]</scope>
    <source>
        <strain evidence="18 19">DSM 20686</strain>
    </source>
</reference>
<dbReference type="InterPro" id="IPR010132">
    <property type="entry name" value="ATPase_T1SS_HlyB"/>
</dbReference>
<accession>A0A2A5RY20</accession>
<dbReference type="GO" id="GO:0005886">
    <property type="term" value="C:plasma membrane"/>
    <property type="evidence" value="ECO:0007669"/>
    <property type="project" value="UniProtKB-SubCell"/>
</dbReference>
<dbReference type="PROSITE" id="PS50929">
    <property type="entry name" value="ABC_TM1F"/>
    <property type="match status" value="1"/>
</dbReference>
<dbReference type="NCBIfam" id="TIGR01846">
    <property type="entry name" value="type_I_sec_HlyB"/>
    <property type="match status" value="1"/>
</dbReference>
<name>A0A2A5RY20_9LACT</name>
<dbReference type="SUPFAM" id="SSF52540">
    <property type="entry name" value="P-loop containing nucleoside triphosphate hydrolases"/>
    <property type="match status" value="1"/>
</dbReference>
<dbReference type="Gene3D" id="1.20.1560.10">
    <property type="entry name" value="ABC transporter type 1, transmembrane domain"/>
    <property type="match status" value="1"/>
</dbReference>
<evidence type="ECO:0000256" key="12">
    <source>
        <dbReference type="ARBA" id="ARBA00061674"/>
    </source>
</evidence>
<dbReference type="GO" id="GO:0046677">
    <property type="term" value="P:response to antibiotic"/>
    <property type="evidence" value="ECO:0007669"/>
    <property type="project" value="UniProtKB-KW"/>
</dbReference>
<dbReference type="GO" id="GO:0008234">
    <property type="term" value="F:cysteine-type peptidase activity"/>
    <property type="evidence" value="ECO:0007669"/>
    <property type="project" value="UniProtKB-KW"/>
</dbReference>
<keyword evidence="4" id="KW-0547">Nucleotide-binding</keyword>
<keyword evidence="6 18" id="KW-0067">ATP-binding</keyword>
<evidence type="ECO:0000256" key="11">
    <source>
        <dbReference type="ARBA" id="ARBA00059943"/>
    </source>
</evidence>
<dbReference type="InterPro" id="IPR003593">
    <property type="entry name" value="AAA+_ATPase"/>
</dbReference>
<comment type="caution">
    <text evidence="18">The sequence shown here is derived from an EMBL/GenBank/DDBJ whole genome shotgun (WGS) entry which is preliminary data.</text>
</comment>
<keyword evidence="19" id="KW-1185">Reference proteome</keyword>
<dbReference type="GO" id="GO:0006508">
    <property type="term" value="P:proteolysis"/>
    <property type="evidence" value="ECO:0007669"/>
    <property type="project" value="InterPro"/>
</dbReference>
<evidence type="ECO:0000256" key="3">
    <source>
        <dbReference type="ARBA" id="ARBA00022692"/>
    </source>
</evidence>
<dbReference type="InterPro" id="IPR039421">
    <property type="entry name" value="Type_1_exporter"/>
</dbReference>
<comment type="catalytic activity">
    <reaction evidence="10">
        <text>ATP + H2O + xenobioticSide 1 = ADP + phosphate + xenobioticSide 2.</text>
        <dbReference type="EC" id="7.6.2.2"/>
    </reaction>
</comment>